<evidence type="ECO:0000256" key="1">
    <source>
        <dbReference type="ARBA" id="ARBA00023015"/>
    </source>
</evidence>
<dbReference type="AlphaFoldDB" id="A0A7R9GJR5"/>
<evidence type="ECO:0000313" key="5">
    <source>
        <dbReference type="EMBL" id="CAD7283798.1"/>
    </source>
</evidence>
<reference evidence="5" key="1">
    <citation type="submission" date="2020-11" db="EMBL/GenBank/DDBJ databases">
        <authorList>
            <person name="Tran Van P."/>
        </authorList>
    </citation>
    <scope>NUCLEOTIDE SEQUENCE</scope>
</reference>
<protein>
    <recommendedName>
        <fullName evidence="4">HTH cro/C1-type domain-containing protein</fullName>
    </recommendedName>
</protein>
<dbReference type="InterPro" id="IPR009387">
    <property type="entry name" value="HigB-2"/>
</dbReference>
<dbReference type="InterPro" id="IPR052359">
    <property type="entry name" value="HTH-type_reg/antitoxin"/>
</dbReference>
<dbReference type="PANTHER" id="PTHR36511:SF4">
    <property type="entry name" value="ANTITOXIN MQSA"/>
    <property type="match status" value="1"/>
</dbReference>
<dbReference type="SUPFAM" id="SSF47413">
    <property type="entry name" value="lambda repressor-like DNA-binding domains"/>
    <property type="match status" value="1"/>
</dbReference>
<feature type="non-terminal residue" evidence="5">
    <location>
        <position position="1"/>
    </location>
</feature>
<proteinExistence type="predicted"/>
<dbReference type="PROSITE" id="PS50943">
    <property type="entry name" value="HTH_CROC1"/>
    <property type="match status" value="1"/>
</dbReference>
<dbReference type="InterPro" id="IPR010982">
    <property type="entry name" value="Lambda_DNA-bd_dom_sf"/>
</dbReference>
<evidence type="ECO:0000313" key="6">
    <source>
        <dbReference type="Proteomes" id="UP000678499"/>
    </source>
</evidence>
<dbReference type="SMART" id="SM00530">
    <property type="entry name" value="HTH_XRE"/>
    <property type="match status" value="1"/>
</dbReference>
<gene>
    <name evidence="5" type="ORF">NMOB1V02_LOCUS11409</name>
</gene>
<dbReference type="Proteomes" id="UP000678499">
    <property type="component" value="Unassembled WGS sequence"/>
</dbReference>
<dbReference type="PANTHER" id="PTHR36511">
    <property type="entry name" value="MERR FAMILY BACTERIAL REGULATORY PROTEIN"/>
    <property type="match status" value="1"/>
</dbReference>
<evidence type="ECO:0000256" key="2">
    <source>
        <dbReference type="ARBA" id="ARBA00023125"/>
    </source>
</evidence>
<feature type="domain" description="HTH cro/C1-type" evidence="4">
    <location>
        <begin position="112"/>
        <end position="165"/>
    </location>
</feature>
<dbReference type="EMBL" id="CAJPEX010006151">
    <property type="protein sequence ID" value="CAG0923950.1"/>
    <property type="molecule type" value="Genomic_DNA"/>
</dbReference>
<dbReference type="Gene3D" id="1.10.260.40">
    <property type="entry name" value="lambda repressor-like DNA-binding domains"/>
    <property type="match status" value="1"/>
</dbReference>
<feature type="non-terminal residue" evidence="5">
    <location>
        <position position="165"/>
    </location>
</feature>
<organism evidence="5">
    <name type="scientific">Notodromas monacha</name>
    <dbReference type="NCBI Taxonomy" id="399045"/>
    <lineage>
        <taxon>Eukaryota</taxon>
        <taxon>Metazoa</taxon>
        <taxon>Ecdysozoa</taxon>
        <taxon>Arthropoda</taxon>
        <taxon>Crustacea</taxon>
        <taxon>Oligostraca</taxon>
        <taxon>Ostracoda</taxon>
        <taxon>Podocopa</taxon>
        <taxon>Podocopida</taxon>
        <taxon>Cypridocopina</taxon>
        <taxon>Cypridoidea</taxon>
        <taxon>Cyprididae</taxon>
        <taxon>Notodromas</taxon>
    </lineage>
</organism>
<evidence type="ECO:0000256" key="3">
    <source>
        <dbReference type="ARBA" id="ARBA00023163"/>
    </source>
</evidence>
<evidence type="ECO:0000259" key="4">
    <source>
        <dbReference type="PROSITE" id="PS50943"/>
    </source>
</evidence>
<dbReference type="InterPro" id="IPR001387">
    <property type="entry name" value="Cro/C1-type_HTH"/>
</dbReference>
<keyword evidence="3" id="KW-0804">Transcription</keyword>
<name>A0A7R9GJR5_9CRUS</name>
<keyword evidence="1" id="KW-0805">Transcription regulation</keyword>
<dbReference type="Pfam" id="PF06296">
    <property type="entry name" value="RelE"/>
    <property type="match status" value="1"/>
</dbReference>
<keyword evidence="2" id="KW-0238">DNA-binding</keyword>
<dbReference type="OrthoDB" id="10587988at2759"/>
<dbReference type="EMBL" id="OA888188">
    <property type="protein sequence ID" value="CAD7283798.1"/>
    <property type="molecule type" value="Genomic_DNA"/>
</dbReference>
<sequence length="165" mass="18740">VFTKQIKELVSDEEYRQLQQDLLVQPDRGDLIKNGGGIRKVRCAQGNKGKSGGIRVIYYWVNEDHQIFFLLAYPKSVKDTLTDKETAILQAGAIKRKEIQASRVTELELPDIKEVREKTGLSQVEFASRLHISARTLQNWEQGRRYPTGPAATLIRILDAHPSLI</sequence>
<accession>A0A7R9GJR5</accession>
<dbReference type="Pfam" id="PF01381">
    <property type="entry name" value="HTH_3"/>
    <property type="match status" value="1"/>
</dbReference>
<keyword evidence="6" id="KW-1185">Reference proteome</keyword>
<dbReference type="CDD" id="cd00093">
    <property type="entry name" value="HTH_XRE"/>
    <property type="match status" value="1"/>
</dbReference>
<dbReference type="GO" id="GO:0003677">
    <property type="term" value="F:DNA binding"/>
    <property type="evidence" value="ECO:0007669"/>
    <property type="project" value="UniProtKB-KW"/>
</dbReference>